<organism evidence="1 2">
    <name type="scientific">Klenkia soli</name>
    <dbReference type="NCBI Taxonomy" id="1052260"/>
    <lineage>
        <taxon>Bacteria</taxon>
        <taxon>Bacillati</taxon>
        <taxon>Actinomycetota</taxon>
        <taxon>Actinomycetes</taxon>
        <taxon>Geodermatophilales</taxon>
        <taxon>Geodermatophilaceae</taxon>
        <taxon>Klenkia</taxon>
    </lineage>
</organism>
<evidence type="ECO:0008006" key="3">
    <source>
        <dbReference type="Google" id="ProtNLM"/>
    </source>
</evidence>
<dbReference type="OrthoDB" id="4829751at2"/>
<protein>
    <recommendedName>
        <fullName evidence="3">BON domain-containing protein</fullName>
    </recommendedName>
</protein>
<keyword evidence="2" id="KW-1185">Reference proteome</keyword>
<dbReference type="Proteomes" id="UP000199088">
    <property type="component" value="Unassembled WGS sequence"/>
</dbReference>
<dbReference type="EMBL" id="FNIR01000001">
    <property type="protein sequence ID" value="SDN64635.1"/>
    <property type="molecule type" value="Genomic_DNA"/>
</dbReference>
<dbReference type="STRING" id="1052260.SAMN05660199_00490"/>
<proteinExistence type="predicted"/>
<dbReference type="RefSeq" id="WP_091238834.1">
    <property type="nucleotide sequence ID" value="NZ_FNIR01000001.1"/>
</dbReference>
<evidence type="ECO:0000313" key="2">
    <source>
        <dbReference type="Proteomes" id="UP000199088"/>
    </source>
</evidence>
<name>A0A1H0D3D1_9ACTN</name>
<evidence type="ECO:0000313" key="1">
    <source>
        <dbReference type="EMBL" id="SDN64635.1"/>
    </source>
</evidence>
<dbReference type="AlphaFoldDB" id="A0A1H0D3D1"/>
<accession>A0A1H0D3D1</accession>
<reference evidence="2" key="1">
    <citation type="submission" date="2016-10" db="EMBL/GenBank/DDBJ databases">
        <authorList>
            <person name="Varghese N."/>
            <person name="Submissions S."/>
        </authorList>
    </citation>
    <scope>NUCLEOTIDE SEQUENCE [LARGE SCALE GENOMIC DNA]</scope>
    <source>
        <strain evidence="2">DSM 45843</strain>
    </source>
</reference>
<gene>
    <name evidence="1" type="ORF">SAMN05660199_00490</name>
</gene>
<sequence length="74" mass="7559">MTDRPTARAAKAVLVERLADAPGITGVGLAKRDSDYVLRVDLAESSAGARVPGSVDGVAVVTRVIGTVRTLPAT</sequence>